<dbReference type="Proteomes" id="UP001152658">
    <property type="component" value="Unassembled WGS sequence"/>
</dbReference>
<accession>A0ABN8TSE1</accession>
<keyword evidence="1" id="KW-0472">Membrane</keyword>
<feature type="transmembrane region" description="Helical" evidence="1">
    <location>
        <begin position="98"/>
        <end position="118"/>
    </location>
</feature>
<name>A0ABN8TSE1_9VIBR</name>
<keyword evidence="3" id="KW-1185">Reference proteome</keyword>
<feature type="transmembrane region" description="Helical" evidence="1">
    <location>
        <begin position="31"/>
        <end position="53"/>
    </location>
</feature>
<sequence length="127" mass="14315">MKNLTKWMLYLIAVMVALSTNSYGYLSDGAINIIVLFSWVQIVWICLGALSIFDDKRLAKLTMQLKENGIKEWHGKLRMSIFALIGCSFVYWGHWITGIGWIFATLAATVLLCVLHAFEKAIDAGEL</sequence>
<comment type="caution">
    <text evidence="2">The sequence shown here is derived from an EMBL/GenBank/DDBJ whole genome shotgun (WGS) entry which is preliminary data.</text>
</comment>
<evidence type="ECO:0000313" key="3">
    <source>
        <dbReference type="Proteomes" id="UP001152658"/>
    </source>
</evidence>
<reference evidence="2" key="1">
    <citation type="submission" date="2022-06" db="EMBL/GenBank/DDBJ databases">
        <authorList>
            <person name="Goudenege D."/>
            <person name="Le Roux F."/>
        </authorList>
    </citation>
    <scope>NUCLEOTIDE SEQUENCE</scope>
    <source>
        <strain evidence="2">12-063</strain>
    </source>
</reference>
<proteinExistence type="predicted"/>
<organism evidence="2 3">
    <name type="scientific">Vibrio aestuarianus</name>
    <dbReference type="NCBI Taxonomy" id="28171"/>
    <lineage>
        <taxon>Bacteria</taxon>
        <taxon>Pseudomonadati</taxon>
        <taxon>Pseudomonadota</taxon>
        <taxon>Gammaproteobacteria</taxon>
        <taxon>Vibrionales</taxon>
        <taxon>Vibrionaceae</taxon>
        <taxon>Vibrio</taxon>
    </lineage>
</organism>
<evidence type="ECO:0000256" key="1">
    <source>
        <dbReference type="SAM" id="Phobius"/>
    </source>
</evidence>
<keyword evidence="1" id="KW-0812">Transmembrane</keyword>
<dbReference type="EMBL" id="CALYLK010000136">
    <property type="protein sequence ID" value="CAH8233253.1"/>
    <property type="molecule type" value="Genomic_DNA"/>
</dbReference>
<gene>
    <name evidence="2" type="ORF">VAE063_950151</name>
</gene>
<evidence type="ECO:0000313" key="2">
    <source>
        <dbReference type="EMBL" id="CAH8233253.1"/>
    </source>
</evidence>
<dbReference type="RefSeq" id="WP_168522583.1">
    <property type="nucleotide sequence ID" value="NZ_CALYLA010000019.1"/>
</dbReference>
<feature type="transmembrane region" description="Helical" evidence="1">
    <location>
        <begin position="73"/>
        <end position="92"/>
    </location>
</feature>
<protein>
    <submittedName>
        <fullName evidence="2">Uncharacterized protein</fullName>
    </submittedName>
</protein>
<keyword evidence="1" id="KW-1133">Transmembrane helix</keyword>
<feature type="transmembrane region" description="Helical" evidence="1">
    <location>
        <begin position="7"/>
        <end position="25"/>
    </location>
</feature>